<reference evidence="2 3" key="1">
    <citation type="submission" date="2018-11" db="EMBL/GenBank/DDBJ databases">
        <title>Genome assembly of Steccherinum ochraceum LE-BIN_3174, the white-rot fungus of the Steccherinaceae family (The Residual Polyporoid clade, Polyporales, Basidiomycota).</title>
        <authorList>
            <person name="Fedorova T.V."/>
            <person name="Glazunova O.A."/>
            <person name="Landesman E.O."/>
            <person name="Moiseenko K.V."/>
            <person name="Psurtseva N.V."/>
            <person name="Savinova O.S."/>
            <person name="Shakhova N.V."/>
            <person name="Tyazhelova T.V."/>
            <person name="Vasina D.V."/>
        </authorList>
    </citation>
    <scope>NUCLEOTIDE SEQUENCE [LARGE SCALE GENOMIC DNA]</scope>
    <source>
        <strain evidence="2 3">LE-BIN_3174</strain>
    </source>
</reference>
<feature type="compositionally biased region" description="Polar residues" evidence="1">
    <location>
        <begin position="19"/>
        <end position="29"/>
    </location>
</feature>
<gene>
    <name evidence="2" type="ORF">EIP91_005159</name>
</gene>
<evidence type="ECO:0000313" key="3">
    <source>
        <dbReference type="Proteomes" id="UP000292702"/>
    </source>
</evidence>
<feature type="region of interest" description="Disordered" evidence="1">
    <location>
        <begin position="1"/>
        <end position="54"/>
    </location>
</feature>
<proteinExistence type="predicted"/>
<comment type="caution">
    <text evidence="2">The sequence shown here is derived from an EMBL/GenBank/DDBJ whole genome shotgun (WGS) entry which is preliminary data.</text>
</comment>
<sequence length="188" mass="21064">MATSGNARTAFKPSRGTWLDSTQHSTSRQNKVEGALSPTQHGQPEPLAFTYPQDPTTQATECPDILMALKRMDKLTDAYDAGLFFDQHSTGFQSTVFLSDPLCAAFALMNINAYAIFEKIEILYRQGALQPHEEGRKIQTVGQLQEWLLDQERILLAKLLIQQRLENANKEHTLLRSGVMLPYGDAQP</sequence>
<evidence type="ECO:0000256" key="1">
    <source>
        <dbReference type="SAM" id="MobiDB-lite"/>
    </source>
</evidence>
<accession>A0A4R0R7Y9</accession>
<name>A0A4R0R7Y9_9APHY</name>
<dbReference type="EMBL" id="RWJN01000284">
    <property type="protein sequence ID" value="TCD63642.1"/>
    <property type="molecule type" value="Genomic_DNA"/>
</dbReference>
<keyword evidence="3" id="KW-1185">Reference proteome</keyword>
<dbReference type="Proteomes" id="UP000292702">
    <property type="component" value="Unassembled WGS sequence"/>
</dbReference>
<dbReference type="AlphaFoldDB" id="A0A4R0R7Y9"/>
<protein>
    <submittedName>
        <fullName evidence="2">Uncharacterized protein</fullName>
    </submittedName>
</protein>
<evidence type="ECO:0000313" key="2">
    <source>
        <dbReference type="EMBL" id="TCD63642.1"/>
    </source>
</evidence>
<organism evidence="2 3">
    <name type="scientific">Steccherinum ochraceum</name>
    <dbReference type="NCBI Taxonomy" id="92696"/>
    <lineage>
        <taxon>Eukaryota</taxon>
        <taxon>Fungi</taxon>
        <taxon>Dikarya</taxon>
        <taxon>Basidiomycota</taxon>
        <taxon>Agaricomycotina</taxon>
        <taxon>Agaricomycetes</taxon>
        <taxon>Polyporales</taxon>
        <taxon>Steccherinaceae</taxon>
        <taxon>Steccherinum</taxon>
    </lineage>
</organism>